<dbReference type="PROSITE" id="PS51898">
    <property type="entry name" value="TYR_RECOMBINASE"/>
    <property type="match status" value="1"/>
</dbReference>
<dbReference type="Gene3D" id="1.10.443.10">
    <property type="entry name" value="Intergrase catalytic core"/>
    <property type="match status" value="1"/>
</dbReference>
<dbReference type="RefSeq" id="WP_067588851.1">
    <property type="nucleotide sequence ID" value="NZ_JABMCZ010000005.1"/>
</dbReference>
<proteinExistence type="inferred from homology"/>
<dbReference type="STRING" id="455432.AWN90_28425"/>
<dbReference type="InterPro" id="IPR010998">
    <property type="entry name" value="Integrase_recombinase_N"/>
</dbReference>
<dbReference type="Proteomes" id="UP000076512">
    <property type="component" value="Unassembled WGS sequence"/>
</dbReference>
<dbReference type="PANTHER" id="PTHR30349:SF41">
    <property type="entry name" value="INTEGRASE_RECOMBINASE PROTEIN MJ0367-RELATED"/>
    <property type="match status" value="1"/>
</dbReference>
<dbReference type="AlphaFoldDB" id="A0A164LSQ7"/>
<evidence type="ECO:0000256" key="3">
    <source>
        <dbReference type="ARBA" id="ARBA00023172"/>
    </source>
</evidence>
<evidence type="ECO:0000313" key="6">
    <source>
        <dbReference type="Proteomes" id="UP000076512"/>
    </source>
</evidence>
<dbReference type="GO" id="GO:0003677">
    <property type="term" value="F:DNA binding"/>
    <property type="evidence" value="ECO:0007669"/>
    <property type="project" value="UniProtKB-KW"/>
</dbReference>
<dbReference type="OrthoDB" id="864726at2"/>
<dbReference type="GO" id="GO:0006310">
    <property type="term" value="P:DNA recombination"/>
    <property type="evidence" value="ECO:0007669"/>
    <property type="project" value="UniProtKB-KW"/>
</dbReference>
<dbReference type="GO" id="GO:0015074">
    <property type="term" value="P:DNA integration"/>
    <property type="evidence" value="ECO:0007669"/>
    <property type="project" value="InterPro"/>
</dbReference>
<evidence type="ECO:0000256" key="2">
    <source>
        <dbReference type="ARBA" id="ARBA00023125"/>
    </source>
</evidence>
<dbReference type="SUPFAM" id="SSF56349">
    <property type="entry name" value="DNA breaking-rejoining enzymes"/>
    <property type="match status" value="1"/>
</dbReference>
<dbReference type="Pfam" id="PF00589">
    <property type="entry name" value="Phage_integrase"/>
    <property type="match status" value="1"/>
</dbReference>
<reference evidence="5 6" key="1">
    <citation type="submission" date="2016-04" db="EMBL/GenBank/DDBJ databases">
        <authorList>
            <person name="Evans L.H."/>
            <person name="Alamgir A."/>
            <person name="Owens N."/>
            <person name="Weber N.D."/>
            <person name="Virtaneva K."/>
            <person name="Barbian K."/>
            <person name="Babar A."/>
            <person name="Rosenke K."/>
        </authorList>
    </citation>
    <scope>NUCLEOTIDE SEQUENCE [LARGE SCALE GENOMIC DNA]</scope>
    <source>
        <strain evidence="5 6">IFM 0406</strain>
    </source>
</reference>
<comment type="similarity">
    <text evidence="1">Belongs to the 'phage' integrase family.</text>
</comment>
<dbReference type="InterPro" id="IPR050090">
    <property type="entry name" value="Tyrosine_recombinase_XerCD"/>
</dbReference>
<gene>
    <name evidence="5" type="ORF">AWN90_28425</name>
</gene>
<accession>A0A164LSQ7</accession>
<dbReference type="InterPro" id="IPR002104">
    <property type="entry name" value="Integrase_catalytic"/>
</dbReference>
<evidence type="ECO:0000313" key="5">
    <source>
        <dbReference type="EMBL" id="KZM72710.1"/>
    </source>
</evidence>
<name>A0A164LSQ7_9NOCA</name>
<sequence length="348" mass="38050">MTADPDRIAEARRLLAALGVSPADLRDRPPVPTLGDYLPRVVAAAGPGALKSYRSYWNHLLVAFGTRPLDRITATDIEQLEYHVATHVVPRRSNRDGRSAREAFIAAARAIYSRAIADDLLPAGSSPAHRVPKPRRLPSTRRALTADELDQINAAARVSGDDPALDALLLRLHTETACRRAGALGLRVGDLETSECLVRLREKGQTVRWQPISPQLTHALAEHATGRGARSAGSDLLRYRDGRPLTARRYDSLWTRIRGQLLWAQAQGISTHWLRHTTLTWVERNFGYGVARAYAGHTDSTGAATTTYIKADIHAVATALAAMTGQPHPLAVPVDELHPVWRRSGTGT</sequence>
<keyword evidence="2" id="KW-0238">DNA-binding</keyword>
<dbReference type="InterPro" id="IPR013762">
    <property type="entry name" value="Integrase-like_cat_sf"/>
</dbReference>
<keyword evidence="6" id="KW-1185">Reference proteome</keyword>
<organism evidence="5 6">
    <name type="scientific">Nocardia terpenica</name>
    <dbReference type="NCBI Taxonomy" id="455432"/>
    <lineage>
        <taxon>Bacteria</taxon>
        <taxon>Bacillati</taxon>
        <taxon>Actinomycetota</taxon>
        <taxon>Actinomycetes</taxon>
        <taxon>Mycobacteriales</taxon>
        <taxon>Nocardiaceae</taxon>
        <taxon>Nocardia</taxon>
    </lineage>
</organism>
<feature type="domain" description="Tyr recombinase" evidence="4">
    <location>
        <begin position="139"/>
        <end position="321"/>
    </location>
</feature>
<evidence type="ECO:0000259" key="4">
    <source>
        <dbReference type="PROSITE" id="PS51898"/>
    </source>
</evidence>
<dbReference type="EMBL" id="LWGR01000007">
    <property type="protein sequence ID" value="KZM72710.1"/>
    <property type="molecule type" value="Genomic_DNA"/>
</dbReference>
<keyword evidence="3" id="KW-0233">DNA recombination</keyword>
<dbReference type="InterPro" id="IPR011010">
    <property type="entry name" value="DNA_brk_join_enz"/>
</dbReference>
<comment type="caution">
    <text evidence="5">The sequence shown here is derived from an EMBL/GenBank/DDBJ whole genome shotgun (WGS) entry which is preliminary data.</text>
</comment>
<dbReference type="Gene3D" id="1.10.150.130">
    <property type="match status" value="1"/>
</dbReference>
<protein>
    <submittedName>
        <fullName evidence="5">Integrase</fullName>
    </submittedName>
</protein>
<dbReference type="CDD" id="cd00397">
    <property type="entry name" value="DNA_BRE_C"/>
    <property type="match status" value="1"/>
</dbReference>
<evidence type="ECO:0000256" key="1">
    <source>
        <dbReference type="ARBA" id="ARBA00008857"/>
    </source>
</evidence>
<dbReference type="PANTHER" id="PTHR30349">
    <property type="entry name" value="PHAGE INTEGRASE-RELATED"/>
    <property type="match status" value="1"/>
</dbReference>